<accession>A0AAD3HEQ0</accession>
<feature type="compositionally biased region" description="Low complexity" evidence="1">
    <location>
        <begin position="171"/>
        <end position="180"/>
    </location>
</feature>
<sequence>MNQAIQLFLAASLAVTEGRIGETITDYEDEFERELGGWGWNSGTSTPTPLGTYAPTMAPTKAPHVQYHGRNQTVEYPERGDDYYTDDTYPTSGFDALKRDFSGGIGNWSGETWAWVAMMLTFLAVGSIGLAYMVHRLKIHYGMDDNDKEEALIGTDDDESLDEFVDDRTISSRTTATGTTQGNYKAPEDKFRKILNWGSKKDDPKEMSSAEEK</sequence>
<comment type="caution">
    <text evidence="4">The sequence shown here is derived from an EMBL/GenBank/DDBJ whole genome shotgun (WGS) entry which is preliminary data.</text>
</comment>
<feature type="chain" id="PRO_5042050182" evidence="3">
    <location>
        <begin position="19"/>
        <end position="213"/>
    </location>
</feature>
<evidence type="ECO:0000256" key="2">
    <source>
        <dbReference type="SAM" id="Phobius"/>
    </source>
</evidence>
<keyword evidence="2" id="KW-1133">Transmembrane helix</keyword>
<protein>
    <submittedName>
        <fullName evidence="4">Uncharacterized protein</fullName>
    </submittedName>
</protein>
<dbReference type="AlphaFoldDB" id="A0AAD3HEQ0"/>
<reference evidence="4 5" key="1">
    <citation type="journal article" date="2021" name="Sci. Rep.">
        <title>The genome of the diatom Chaetoceros tenuissimus carries an ancient integrated fragment of an extant virus.</title>
        <authorList>
            <person name="Hongo Y."/>
            <person name="Kimura K."/>
            <person name="Takaki Y."/>
            <person name="Yoshida Y."/>
            <person name="Baba S."/>
            <person name="Kobayashi G."/>
            <person name="Nagasaki K."/>
            <person name="Hano T."/>
            <person name="Tomaru Y."/>
        </authorList>
    </citation>
    <scope>NUCLEOTIDE SEQUENCE [LARGE SCALE GENOMIC DNA]</scope>
    <source>
        <strain evidence="4 5">NIES-3715</strain>
    </source>
</reference>
<evidence type="ECO:0000256" key="3">
    <source>
        <dbReference type="SAM" id="SignalP"/>
    </source>
</evidence>
<evidence type="ECO:0000313" key="5">
    <source>
        <dbReference type="Proteomes" id="UP001054902"/>
    </source>
</evidence>
<organism evidence="4 5">
    <name type="scientific">Chaetoceros tenuissimus</name>
    <dbReference type="NCBI Taxonomy" id="426638"/>
    <lineage>
        <taxon>Eukaryota</taxon>
        <taxon>Sar</taxon>
        <taxon>Stramenopiles</taxon>
        <taxon>Ochrophyta</taxon>
        <taxon>Bacillariophyta</taxon>
        <taxon>Coscinodiscophyceae</taxon>
        <taxon>Chaetocerotophycidae</taxon>
        <taxon>Chaetocerotales</taxon>
        <taxon>Chaetocerotaceae</taxon>
        <taxon>Chaetoceros</taxon>
    </lineage>
</organism>
<dbReference type="EMBL" id="BLLK01000069">
    <property type="protein sequence ID" value="GFH60890.1"/>
    <property type="molecule type" value="Genomic_DNA"/>
</dbReference>
<name>A0AAD3HEQ0_9STRA</name>
<keyword evidence="5" id="KW-1185">Reference proteome</keyword>
<feature type="region of interest" description="Disordered" evidence="1">
    <location>
        <begin position="166"/>
        <end position="189"/>
    </location>
</feature>
<evidence type="ECO:0000256" key="1">
    <source>
        <dbReference type="SAM" id="MobiDB-lite"/>
    </source>
</evidence>
<dbReference type="Proteomes" id="UP001054902">
    <property type="component" value="Unassembled WGS sequence"/>
</dbReference>
<gene>
    <name evidence="4" type="ORF">CTEN210_17366</name>
</gene>
<keyword evidence="2" id="KW-0812">Transmembrane</keyword>
<evidence type="ECO:0000313" key="4">
    <source>
        <dbReference type="EMBL" id="GFH60890.1"/>
    </source>
</evidence>
<proteinExistence type="predicted"/>
<feature type="transmembrane region" description="Helical" evidence="2">
    <location>
        <begin position="113"/>
        <end position="134"/>
    </location>
</feature>
<keyword evidence="3" id="KW-0732">Signal</keyword>
<feature type="signal peptide" evidence="3">
    <location>
        <begin position="1"/>
        <end position="18"/>
    </location>
</feature>
<keyword evidence="2" id="KW-0472">Membrane</keyword>